<feature type="region of interest" description="Disordered" evidence="1">
    <location>
        <begin position="207"/>
        <end position="240"/>
    </location>
</feature>
<name>A0A3Q0FH88_VIGRR</name>
<sequence length="240" mass="25966">MMNNVEDVATSAAGTMKSAASGASDYASEKATDAVEAVSGAMAQGKEKMNDAYDEDGKVIKMPTDIDNGRDKMREKIGDTYDDAKEKIQTASDKASSVAHNAKDNMDESIEYVKDRAGNAYDEGKQKMNLASEKFSDTKASEVYDEARDKVKGAMDCGNMDVDGFDEANDSKDNIGVRNEYGRDKVAETFDQAKREVEEAYASAKNTMTEEANAKYEAAKEKASDAAGDVGAKMRNTPNQ</sequence>
<dbReference type="Gene3D" id="6.10.140.1430">
    <property type="match status" value="1"/>
</dbReference>
<evidence type="ECO:0000313" key="3">
    <source>
        <dbReference type="RefSeq" id="XP_022643108.1"/>
    </source>
</evidence>
<proteinExistence type="predicted"/>
<accession>A0A3Q0FH88</accession>
<gene>
    <name evidence="3" type="primary">LOC106777339</name>
</gene>
<organism evidence="2 3">
    <name type="scientific">Vigna radiata var. radiata</name>
    <name type="common">Mung bean</name>
    <name type="synonym">Phaseolus aureus</name>
    <dbReference type="NCBI Taxonomy" id="3916"/>
    <lineage>
        <taxon>Eukaryota</taxon>
        <taxon>Viridiplantae</taxon>
        <taxon>Streptophyta</taxon>
        <taxon>Embryophyta</taxon>
        <taxon>Tracheophyta</taxon>
        <taxon>Spermatophyta</taxon>
        <taxon>Magnoliopsida</taxon>
        <taxon>eudicotyledons</taxon>
        <taxon>Gunneridae</taxon>
        <taxon>Pentapetalae</taxon>
        <taxon>rosids</taxon>
        <taxon>fabids</taxon>
        <taxon>Fabales</taxon>
        <taxon>Fabaceae</taxon>
        <taxon>Papilionoideae</taxon>
        <taxon>50 kb inversion clade</taxon>
        <taxon>NPAAA clade</taxon>
        <taxon>indigoferoid/millettioid clade</taxon>
        <taxon>Phaseoleae</taxon>
        <taxon>Vigna</taxon>
    </lineage>
</organism>
<evidence type="ECO:0000256" key="1">
    <source>
        <dbReference type="SAM" id="MobiDB-lite"/>
    </source>
</evidence>
<protein>
    <submittedName>
        <fullName evidence="3">Uncharacterized protein ECU03_1610 isoform X4</fullName>
    </submittedName>
</protein>
<evidence type="ECO:0000313" key="2">
    <source>
        <dbReference type="Proteomes" id="UP000087766"/>
    </source>
</evidence>
<feature type="compositionally biased region" description="Basic and acidic residues" evidence="1">
    <location>
        <begin position="45"/>
        <end position="59"/>
    </location>
</feature>
<feature type="region of interest" description="Disordered" evidence="1">
    <location>
        <begin position="1"/>
        <end position="72"/>
    </location>
</feature>
<reference evidence="3" key="2">
    <citation type="submission" date="2025-08" db="UniProtKB">
        <authorList>
            <consortium name="RefSeq"/>
        </authorList>
    </citation>
    <scope>IDENTIFICATION</scope>
    <source>
        <tissue evidence="3">Leaf</tissue>
    </source>
</reference>
<reference evidence="2" key="1">
    <citation type="journal article" date="2014" name="Nat. Commun.">
        <title>Genome sequence of mungbean and insights into evolution within Vigna species.</title>
        <authorList>
            <person name="Kang Y.J."/>
            <person name="Kim S.K."/>
            <person name="Kim M.Y."/>
            <person name="Lestari P."/>
            <person name="Kim K.H."/>
            <person name="Ha B.K."/>
            <person name="Jun T.H."/>
            <person name="Hwang W.J."/>
            <person name="Lee T."/>
            <person name="Lee J."/>
            <person name="Shim S."/>
            <person name="Yoon M.Y."/>
            <person name="Jang Y.E."/>
            <person name="Han K.S."/>
            <person name="Taeprayoon P."/>
            <person name="Yoon N."/>
            <person name="Somta P."/>
            <person name="Tanya P."/>
            <person name="Kim K.S."/>
            <person name="Gwag J.G."/>
            <person name="Moon J.K."/>
            <person name="Lee Y.H."/>
            <person name="Park B.S."/>
            <person name="Bombarely A."/>
            <person name="Doyle J.J."/>
            <person name="Jackson S.A."/>
            <person name="Schafleitner R."/>
            <person name="Srinives P."/>
            <person name="Varshney R.K."/>
            <person name="Lee S.H."/>
        </authorList>
    </citation>
    <scope>NUCLEOTIDE SEQUENCE [LARGE SCALE GENOMIC DNA]</scope>
    <source>
        <strain evidence="2">cv. VC1973A</strain>
    </source>
</reference>
<dbReference type="Proteomes" id="UP000087766">
    <property type="component" value="Chromosome 11"/>
</dbReference>
<dbReference type="AlphaFoldDB" id="A0A3Q0FH88"/>
<dbReference type="PANTHER" id="PTHR47372">
    <property type="entry name" value="DAUER UP-REGULATED-RELATED"/>
    <property type="match status" value="1"/>
</dbReference>
<dbReference type="RefSeq" id="XP_022643108.1">
    <property type="nucleotide sequence ID" value="XM_022787387.1"/>
</dbReference>
<keyword evidence="2" id="KW-1185">Reference proteome</keyword>
<dbReference type="GeneID" id="106777339"/>
<dbReference type="PANTHER" id="PTHR47372:SF33">
    <property type="entry name" value="LATE EMBRYOGENESIS ABUNDANT (LEA) PROTEIN-RELATED"/>
    <property type="match status" value="1"/>
</dbReference>
<feature type="compositionally biased region" description="Basic and acidic residues" evidence="1">
    <location>
        <begin position="212"/>
        <end position="224"/>
    </location>
</feature>
<dbReference type="SUPFAM" id="SSF58113">
    <property type="entry name" value="Apolipoprotein A-I"/>
    <property type="match status" value="1"/>
</dbReference>